<feature type="active site" description="Proton donor/acceptor" evidence="9">
    <location>
        <position position="176"/>
    </location>
</feature>
<dbReference type="SUPFAM" id="SSF141523">
    <property type="entry name" value="L,D-transpeptidase catalytic domain-like"/>
    <property type="match status" value="1"/>
</dbReference>
<evidence type="ECO:0000256" key="3">
    <source>
        <dbReference type="ARBA" id="ARBA00022676"/>
    </source>
</evidence>
<evidence type="ECO:0000256" key="4">
    <source>
        <dbReference type="ARBA" id="ARBA00022679"/>
    </source>
</evidence>
<dbReference type="PANTHER" id="PTHR30582:SF24">
    <property type="entry name" value="L,D-TRANSPEPTIDASE ERFK_SRFK-RELATED"/>
    <property type="match status" value="1"/>
</dbReference>
<dbReference type="RefSeq" id="WP_245439434.1">
    <property type="nucleotide sequence ID" value="NZ_BJYU01000015.1"/>
</dbReference>
<dbReference type="GO" id="GO:0005576">
    <property type="term" value="C:extracellular region"/>
    <property type="evidence" value="ECO:0007669"/>
    <property type="project" value="TreeGrafter"/>
</dbReference>
<keyword evidence="10" id="KW-0732">Signal</keyword>
<dbReference type="PROSITE" id="PS51257">
    <property type="entry name" value="PROKAR_LIPOPROTEIN"/>
    <property type="match status" value="1"/>
</dbReference>
<evidence type="ECO:0000256" key="8">
    <source>
        <dbReference type="ARBA" id="ARBA00023316"/>
    </source>
</evidence>
<dbReference type="GO" id="GO:0008360">
    <property type="term" value="P:regulation of cell shape"/>
    <property type="evidence" value="ECO:0007669"/>
    <property type="project" value="UniProtKB-UniRule"/>
</dbReference>
<evidence type="ECO:0000256" key="6">
    <source>
        <dbReference type="ARBA" id="ARBA00022960"/>
    </source>
</evidence>
<reference evidence="12 13" key="1">
    <citation type="submission" date="2019-07" db="EMBL/GenBank/DDBJ databases">
        <title>Whole genome shotgun sequence of Microvirga aerophila NBRC 106136.</title>
        <authorList>
            <person name="Hosoyama A."/>
            <person name="Uohara A."/>
            <person name="Ohji S."/>
            <person name="Ichikawa N."/>
        </authorList>
    </citation>
    <scope>NUCLEOTIDE SEQUENCE [LARGE SCALE GENOMIC DNA]</scope>
    <source>
        <strain evidence="12 13">NBRC 106136</strain>
    </source>
</reference>
<dbReference type="GO" id="GO:0018104">
    <property type="term" value="P:peptidoglycan-protein cross-linking"/>
    <property type="evidence" value="ECO:0007669"/>
    <property type="project" value="TreeGrafter"/>
</dbReference>
<keyword evidence="5" id="KW-0378">Hydrolase</keyword>
<dbReference type="GO" id="GO:0071972">
    <property type="term" value="F:peptidoglycan L,D-transpeptidase activity"/>
    <property type="evidence" value="ECO:0007669"/>
    <property type="project" value="TreeGrafter"/>
</dbReference>
<dbReference type="GO" id="GO:0016757">
    <property type="term" value="F:glycosyltransferase activity"/>
    <property type="evidence" value="ECO:0007669"/>
    <property type="project" value="UniProtKB-KW"/>
</dbReference>
<keyword evidence="7 9" id="KW-0573">Peptidoglycan synthesis</keyword>
<dbReference type="CDD" id="cd16913">
    <property type="entry name" value="YkuD_like"/>
    <property type="match status" value="1"/>
</dbReference>
<comment type="similarity">
    <text evidence="2">Belongs to the YkuD family.</text>
</comment>
<dbReference type="PANTHER" id="PTHR30582">
    <property type="entry name" value="L,D-TRANSPEPTIDASE"/>
    <property type="match status" value="1"/>
</dbReference>
<feature type="signal peptide" evidence="10">
    <location>
        <begin position="1"/>
        <end position="24"/>
    </location>
</feature>
<dbReference type="GO" id="GO:0071555">
    <property type="term" value="P:cell wall organization"/>
    <property type="evidence" value="ECO:0007669"/>
    <property type="project" value="UniProtKB-UniRule"/>
</dbReference>
<dbReference type="InterPro" id="IPR050979">
    <property type="entry name" value="LD-transpeptidase"/>
</dbReference>
<proteinExistence type="inferred from homology"/>
<comment type="pathway">
    <text evidence="1 9">Cell wall biogenesis; peptidoglycan biosynthesis.</text>
</comment>
<sequence>MSLSLTRRALLAGLPLSLTACVSAGRTANPSKPAVDPTIAAMYASLTDEPHLVPAVDVSRVPPQYVRRVVAFQGPEHPGSLVVDPSRRFLYLVQEDGTALRYGCGVGKAGFDYQGSAVIGRKAHWPRWTPTPNMIKLEPERYGPYAGGVEGGLKSPLGARALYLYRDGRDTLYRIHGTHEPDTIGHSVSSGCIRLFNQDIVDLHRRVPVGTSVTVLEADAEDRTVPDGSPVGV</sequence>
<dbReference type="EMBL" id="BJYU01000015">
    <property type="protein sequence ID" value="GEO13695.1"/>
    <property type="molecule type" value="Genomic_DNA"/>
</dbReference>
<evidence type="ECO:0000313" key="12">
    <source>
        <dbReference type="EMBL" id="GEO13695.1"/>
    </source>
</evidence>
<dbReference type="UniPathway" id="UPA00219"/>
<dbReference type="InterPro" id="IPR038063">
    <property type="entry name" value="Transpep_catalytic_dom"/>
</dbReference>
<feature type="chain" id="PRO_5022015256" description="L,D-TPase catalytic domain-containing protein" evidence="10">
    <location>
        <begin position="25"/>
        <end position="233"/>
    </location>
</feature>
<evidence type="ECO:0000256" key="5">
    <source>
        <dbReference type="ARBA" id="ARBA00022801"/>
    </source>
</evidence>
<keyword evidence="8 9" id="KW-0961">Cell wall biogenesis/degradation</keyword>
<dbReference type="AlphaFoldDB" id="A0A512BP46"/>
<dbReference type="InterPro" id="IPR005490">
    <property type="entry name" value="LD_TPept_cat_dom"/>
</dbReference>
<keyword evidence="6 9" id="KW-0133">Cell shape</keyword>
<evidence type="ECO:0000256" key="7">
    <source>
        <dbReference type="ARBA" id="ARBA00022984"/>
    </source>
</evidence>
<gene>
    <name evidence="12" type="ORF">MAE02_13910</name>
</gene>
<dbReference type="Pfam" id="PF03734">
    <property type="entry name" value="YkuD"/>
    <property type="match status" value="1"/>
</dbReference>
<keyword evidence="3" id="KW-0328">Glycosyltransferase</keyword>
<protein>
    <recommendedName>
        <fullName evidence="11">L,D-TPase catalytic domain-containing protein</fullName>
    </recommendedName>
</protein>
<evidence type="ECO:0000256" key="9">
    <source>
        <dbReference type="PROSITE-ProRule" id="PRU01373"/>
    </source>
</evidence>
<comment type="caution">
    <text evidence="12">The sequence shown here is derived from an EMBL/GenBank/DDBJ whole genome shotgun (WGS) entry which is preliminary data.</text>
</comment>
<dbReference type="Proteomes" id="UP000321085">
    <property type="component" value="Unassembled WGS sequence"/>
</dbReference>
<evidence type="ECO:0000256" key="2">
    <source>
        <dbReference type="ARBA" id="ARBA00005992"/>
    </source>
</evidence>
<dbReference type="FunFam" id="2.40.440.10:FF:000002">
    <property type="entry name" value="L,D-transpeptidase ErfK/SrfK"/>
    <property type="match status" value="1"/>
</dbReference>
<evidence type="ECO:0000259" key="11">
    <source>
        <dbReference type="PROSITE" id="PS52029"/>
    </source>
</evidence>
<dbReference type="Gene3D" id="2.40.440.10">
    <property type="entry name" value="L,D-transpeptidase catalytic domain-like"/>
    <property type="match status" value="1"/>
</dbReference>
<dbReference type="PROSITE" id="PS52029">
    <property type="entry name" value="LD_TPASE"/>
    <property type="match status" value="1"/>
</dbReference>
<accession>A0A512BP46</accession>
<name>A0A512BP46_9HYPH</name>
<evidence type="ECO:0000256" key="1">
    <source>
        <dbReference type="ARBA" id="ARBA00004752"/>
    </source>
</evidence>
<keyword evidence="13" id="KW-1185">Reference proteome</keyword>
<keyword evidence="4" id="KW-0808">Transferase</keyword>
<feature type="domain" description="L,D-TPase catalytic" evidence="11">
    <location>
        <begin position="79"/>
        <end position="216"/>
    </location>
</feature>
<evidence type="ECO:0000256" key="10">
    <source>
        <dbReference type="SAM" id="SignalP"/>
    </source>
</evidence>
<feature type="active site" description="Nucleophile" evidence="9">
    <location>
        <position position="192"/>
    </location>
</feature>
<organism evidence="12 13">
    <name type="scientific">Microvirga aerophila</name>
    <dbReference type="NCBI Taxonomy" id="670291"/>
    <lineage>
        <taxon>Bacteria</taxon>
        <taxon>Pseudomonadati</taxon>
        <taxon>Pseudomonadota</taxon>
        <taxon>Alphaproteobacteria</taxon>
        <taxon>Hyphomicrobiales</taxon>
        <taxon>Methylobacteriaceae</taxon>
        <taxon>Microvirga</taxon>
    </lineage>
</organism>
<evidence type="ECO:0000313" key="13">
    <source>
        <dbReference type="Proteomes" id="UP000321085"/>
    </source>
</evidence>